<dbReference type="Pfam" id="PF13738">
    <property type="entry name" value="Pyr_redox_3"/>
    <property type="match status" value="1"/>
</dbReference>
<keyword evidence="1" id="KW-0560">Oxidoreductase</keyword>
<reference evidence="3 4" key="1">
    <citation type="submission" date="2019-03" db="EMBL/GenBank/DDBJ databases">
        <title>Draft genome sequences of novel Actinobacteria.</title>
        <authorList>
            <person name="Sahin N."/>
            <person name="Ay H."/>
            <person name="Saygin H."/>
        </authorList>
    </citation>
    <scope>NUCLEOTIDE SEQUENCE [LARGE SCALE GENOMIC DNA]</scope>
    <source>
        <strain evidence="3 4">KC712</strain>
    </source>
</reference>
<dbReference type="SUPFAM" id="SSF51905">
    <property type="entry name" value="FAD/NAD(P)-binding domain"/>
    <property type="match status" value="1"/>
</dbReference>
<dbReference type="Gene3D" id="3.50.50.60">
    <property type="entry name" value="FAD/NAD(P)-binding domain"/>
    <property type="match status" value="1"/>
</dbReference>
<dbReference type="PANTHER" id="PTHR43539">
    <property type="entry name" value="FLAVIN-BINDING MONOOXYGENASE-LIKE PROTEIN (AFU_ORTHOLOGUE AFUA_4G09220)"/>
    <property type="match status" value="1"/>
</dbReference>
<sequence>MWRRLWPWRPAGWSPGPGRRGWRGQDCESRRRRAALPPPGRTYRLGWPPASAGTGNNRADHRRLAQHPTQRFLQASRFELPVQLGTTVTVLRRPDGAGFEAVTYTSDGVVVATGPFQQPHIPDLPLPPEIVSLHSSDHRSPAQLPDGPVLVVGGGNSGVQIAAEFAATQPVTLALGARQPVLPQRIDGTDVFTWLQALGLVRAPVTSRLGRRIRDRDPLIGLGPRGLRRLGVRIVDRIAGADGPLLRTASGQALG</sequence>
<dbReference type="GO" id="GO:0050660">
    <property type="term" value="F:flavin adenine dinucleotide binding"/>
    <property type="evidence" value="ECO:0007669"/>
    <property type="project" value="TreeGrafter"/>
</dbReference>
<proteinExistence type="predicted"/>
<dbReference type="Proteomes" id="UP000294543">
    <property type="component" value="Unassembled WGS sequence"/>
</dbReference>
<evidence type="ECO:0000313" key="3">
    <source>
        <dbReference type="EMBL" id="TDD10958.1"/>
    </source>
</evidence>
<dbReference type="AlphaFoldDB" id="A0A4R4VXW2"/>
<dbReference type="GO" id="GO:0004497">
    <property type="term" value="F:monooxygenase activity"/>
    <property type="evidence" value="ECO:0007669"/>
    <property type="project" value="TreeGrafter"/>
</dbReference>
<evidence type="ECO:0000256" key="1">
    <source>
        <dbReference type="ARBA" id="ARBA00023002"/>
    </source>
</evidence>
<protein>
    <recommendedName>
        <fullName evidence="5">FAD/NAD(P)-binding domain-containing protein</fullName>
    </recommendedName>
</protein>
<evidence type="ECO:0000256" key="2">
    <source>
        <dbReference type="SAM" id="MobiDB-lite"/>
    </source>
</evidence>
<dbReference type="InterPro" id="IPR050982">
    <property type="entry name" value="Auxin_biosynth/cation_transpt"/>
</dbReference>
<dbReference type="OrthoDB" id="4328825at2"/>
<accession>A0A4R4VXW2</accession>
<evidence type="ECO:0008006" key="5">
    <source>
        <dbReference type="Google" id="ProtNLM"/>
    </source>
</evidence>
<dbReference type="EMBL" id="SMKP01000227">
    <property type="protein sequence ID" value="TDD10958.1"/>
    <property type="molecule type" value="Genomic_DNA"/>
</dbReference>
<name>A0A4R4VXW2_9ACTN</name>
<dbReference type="PANTHER" id="PTHR43539:SF78">
    <property type="entry name" value="FLAVIN-CONTAINING MONOOXYGENASE"/>
    <property type="match status" value="1"/>
</dbReference>
<organism evidence="3 4">
    <name type="scientific">Nonomuraea diastatica</name>
    <dbReference type="NCBI Taxonomy" id="1848329"/>
    <lineage>
        <taxon>Bacteria</taxon>
        <taxon>Bacillati</taxon>
        <taxon>Actinomycetota</taxon>
        <taxon>Actinomycetes</taxon>
        <taxon>Streptosporangiales</taxon>
        <taxon>Streptosporangiaceae</taxon>
        <taxon>Nonomuraea</taxon>
    </lineage>
</organism>
<gene>
    <name evidence="3" type="ORF">E1294_45905</name>
</gene>
<dbReference type="RefSeq" id="WP_132518096.1">
    <property type="nucleotide sequence ID" value="NZ_SMKP01000227.1"/>
</dbReference>
<keyword evidence="4" id="KW-1185">Reference proteome</keyword>
<evidence type="ECO:0000313" key="4">
    <source>
        <dbReference type="Proteomes" id="UP000294543"/>
    </source>
</evidence>
<dbReference type="InterPro" id="IPR036188">
    <property type="entry name" value="FAD/NAD-bd_sf"/>
</dbReference>
<feature type="region of interest" description="Disordered" evidence="2">
    <location>
        <begin position="15"/>
        <end position="58"/>
    </location>
</feature>
<comment type="caution">
    <text evidence="3">The sequence shown here is derived from an EMBL/GenBank/DDBJ whole genome shotgun (WGS) entry which is preliminary data.</text>
</comment>